<reference evidence="2" key="1">
    <citation type="submission" date="2018-08" db="EMBL/GenBank/DDBJ databases">
        <authorList>
            <person name="Rossello M."/>
        </authorList>
    </citation>
    <scope>NUCLEOTIDE SEQUENCE [LARGE SCALE GENOMIC DNA]</scope>
    <source>
        <strain evidence="2">cv. Chinese Spring</strain>
    </source>
</reference>
<keyword evidence="3" id="KW-1185">Reference proteome</keyword>
<protein>
    <submittedName>
        <fullName evidence="2">Uncharacterized protein</fullName>
    </submittedName>
</protein>
<dbReference type="Gramene" id="TraesCS5A03G0546300.1">
    <property type="protein sequence ID" value="TraesCS5A03G0546300.1.CDS"/>
    <property type="gene ID" value="TraesCS5A03G0546300"/>
</dbReference>
<proteinExistence type="predicted"/>
<evidence type="ECO:0000313" key="2">
    <source>
        <dbReference type="EnsemblPlants" id="TraesCS5A02G214700.1"/>
    </source>
</evidence>
<evidence type="ECO:0000256" key="1">
    <source>
        <dbReference type="SAM" id="MobiDB-lite"/>
    </source>
</evidence>
<dbReference type="AlphaFoldDB" id="A0A3B6KG49"/>
<sequence length="367" mass="39246">MSFSVTHRPRPTTRSSSSVALASTSGFFRSSERAHSTVTAELSVPPAMRSYSESLDAFSVELDLKTGIAGELQQHVHHVLHHEALPLAPTPLAVLVHDVLQEPVEHLAQLLHPLDVPLQVHPVQPRDGVADVEHAVEQEQLVDHPLELLGRRDHRPGLVPHLLLQVLLAHHHARDHVQAHRGQVVLEHHHAACAAAVQVAEEGEHLLPADVLVRLEALGAEELGEAHLAGLAPVGAVGGPGDVAVVVGGVPAGGGLGAVSEHHVVGLEEELGHLHGGADDDREGAELELHERAVLLGERVDGAVRERADEVEVADDRPRLGARREVVLAAAAAAEDGLEEEHRGEHHAEEGRQLRKLHRDRGGPRAG</sequence>
<evidence type="ECO:0000313" key="3">
    <source>
        <dbReference type="Proteomes" id="UP000019116"/>
    </source>
</evidence>
<dbReference type="Gramene" id="TraesCS5A02G214700.1">
    <property type="protein sequence ID" value="TraesCS5A02G214700.1"/>
    <property type="gene ID" value="TraesCS5A02G214700"/>
</dbReference>
<dbReference type="OMA" id="HHHAACA"/>
<accession>A0A3B6KG49</accession>
<feature type="region of interest" description="Disordered" evidence="1">
    <location>
        <begin position="335"/>
        <end position="367"/>
    </location>
</feature>
<name>A0A3B6KG49_WHEAT</name>
<reference evidence="2" key="2">
    <citation type="submission" date="2018-10" db="UniProtKB">
        <authorList>
            <consortium name="EnsemblPlants"/>
        </authorList>
    </citation>
    <scope>IDENTIFICATION</scope>
</reference>
<dbReference type="Proteomes" id="UP000019116">
    <property type="component" value="Chromosome 5A"/>
</dbReference>
<organism evidence="2">
    <name type="scientific">Triticum aestivum</name>
    <name type="common">Wheat</name>
    <dbReference type="NCBI Taxonomy" id="4565"/>
    <lineage>
        <taxon>Eukaryota</taxon>
        <taxon>Viridiplantae</taxon>
        <taxon>Streptophyta</taxon>
        <taxon>Embryophyta</taxon>
        <taxon>Tracheophyta</taxon>
        <taxon>Spermatophyta</taxon>
        <taxon>Magnoliopsida</taxon>
        <taxon>Liliopsida</taxon>
        <taxon>Poales</taxon>
        <taxon>Poaceae</taxon>
        <taxon>BOP clade</taxon>
        <taxon>Pooideae</taxon>
        <taxon>Triticodae</taxon>
        <taxon>Triticeae</taxon>
        <taxon>Triticinae</taxon>
        <taxon>Triticum</taxon>
    </lineage>
</organism>
<feature type="compositionally biased region" description="Basic and acidic residues" evidence="1">
    <location>
        <begin position="340"/>
        <end position="353"/>
    </location>
</feature>
<dbReference type="EnsemblPlants" id="TraesCS5A02G214700.1">
    <property type="protein sequence ID" value="TraesCS5A02G214700.1"/>
    <property type="gene ID" value="TraesCS5A02G214700"/>
</dbReference>